<dbReference type="HOGENOM" id="CLU_527618_0_0_0"/>
<dbReference type="SUPFAM" id="SSF49464">
    <property type="entry name" value="Carboxypeptidase regulatory domain-like"/>
    <property type="match status" value="2"/>
</dbReference>
<evidence type="ECO:0008006" key="4">
    <source>
        <dbReference type="Google" id="ProtNLM"/>
    </source>
</evidence>
<dbReference type="AlphaFoldDB" id="E8WZZ4"/>
<proteinExistence type="predicted"/>
<dbReference type="Gene3D" id="2.60.40.1120">
    <property type="entry name" value="Carboxypeptidase-like, regulatory domain"/>
    <property type="match status" value="2"/>
</dbReference>
<dbReference type="InterPro" id="IPR008969">
    <property type="entry name" value="CarboxyPept-like_regulatory"/>
</dbReference>
<dbReference type="eggNOG" id="COG4932">
    <property type="taxonomic scope" value="Bacteria"/>
</dbReference>
<evidence type="ECO:0000313" key="3">
    <source>
        <dbReference type="Proteomes" id="UP000000343"/>
    </source>
</evidence>
<sequence length="516" mass="53894">MVVYPAAAQTSGLDSSAPAAFTAGGQVLNALNGTPIPRALVTLGGRHVLTDAFGHFEFLQFTDQQARLSVVKPGYTQSLDPTEALAGHTVTGITSSMNLTLYPDALITGVVTGSDGLPVARVPVTLYREDLNEATSRSLPAGFTQTDTHGAYRFEQQPGSYRVHLGYAPHVSEAGDAMLPIDFPEQTDSERPAIFFAGPGETRQVDLQPQTSAAYPVSFHVDTETAGAGLQVICTPSQGSAFTVFAQPSRTRGDYHLDLPSGSYQLHAILMDRDGQQEALGKVTVSGKSVDGLLLHLAAVPRIPVELIVDPGSSTGTQSQGTLSSAPSTPRLNQFNLRLQRVGARDQPGQGDIVLNSRADQPGQFQAASGSYRLRAQASGSWYIKAASYGSSDLLSGRLVVAAGADGETIRVVVSNLVGQLSGSLLADGKAVPGVVYLIAHEPGMTPVRSLRAGSGTYKTSLPPGTYTAIAFSQSFTGDLRDPTVVAKLSGAQNIDVTPAGAAALDLTIQPQAGPQ</sequence>
<evidence type="ECO:0000256" key="1">
    <source>
        <dbReference type="SAM" id="MobiDB-lite"/>
    </source>
</evidence>
<dbReference type="OrthoDB" id="106771at2"/>
<accession>E8WZZ4</accession>
<dbReference type="RefSeq" id="WP_013580209.1">
    <property type="nucleotide sequence ID" value="NC_015064.1"/>
</dbReference>
<reference evidence="3" key="1">
    <citation type="submission" date="2011-01" db="EMBL/GenBank/DDBJ databases">
        <title>Complete sequence of chromosome of Acidobacterium sp. MP5ACTX9.</title>
        <authorList>
            <consortium name="US DOE Joint Genome Institute"/>
            <person name="Lucas S."/>
            <person name="Copeland A."/>
            <person name="Lapidus A."/>
            <person name="Cheng J.-F."/>
            <person name="Goodwin L."/>
            <person name="Pitluck S."/>
            <person name="Teshima H."/>
            <person name="Detter J.C."/>
            <person name="Han C."/>
            <person name="Tapia R."/>
            <person name="Land M."/>
            <person name="Hauser L."/>
            <person name="Kyrpides N."/>
            <person name="Ivanova N."/>
            <person name="Ovchinnikova G."/>
            <person name="Pagani I."/>
            <person name="Rawat S.R."/>
            <person name="Mannisto M."/>
            <person name="Haggblom M.M."/>
            <person name="Woyke T."/>
        </authorList>
    </citation>
    <scope>NUCLEOTIDE SEQUENCE [LARGE SCALE GENOMIC DNA]</scope>
    <source>
        <strain evidence="3">MP5ACTX9</strain>
    </source>
</reference>
<feature type="compositionally biased region" description="Low complexity" evidence="1">
    <location>
        <begin position="312"/>
        <end position="325"/>
    </location>
</feature>
<protein>
    <recommendedName>
        <fullName evidence="4">Carboxypeptidase regulatory-like domain-containing protein</fullName>
    </recommendedName>
</protein>
<name>E8WZZ4_GRATM</name>
<dbReference type="EMBL" id="CP002480">
    <property type="protein sequence ID" value="ADW68890.1"/>
    <property type="molecule type" value="Genomic_DNA"/>
</dbReference>
<dbReference type="Proteomes" id="UP000000343">
    <property type="component" value="Chromosome"/>
</dbReference>
<evidence type="ECO:0000313" key="2">
    <source>
        <dbReference type="EMBL" id="ADW68890.1"/>
    </source>
</evidence>
<keyword evidence="3" id="KW-1185">Reference proteome</keyword>
<dbReference type="PaxDb" id="1198114-AciX9_1843"/>
<feature type="region of interest" description="Disordered" evidence="1">
    <location>
        <begin position="311"/>
        <end position="330"/>
    </location>
</feature>
<gene>
    <name evidence="2" type="ordered locus">AciX9_1843</name>
</gene>
<organism evidence="3">
    <name type="scientific">Granulicella tundricola (strain ATCC BAA-1859 / DSM 23138 / MP5ACTX9)</name>
    <dbReference type="NCBI Taxonomy" id="1198114"/>
    <lineage>
        <taxon>Bacteria</taxon>
        <taxon>Pseudomonadati</taxon>
        <taxon>Acidobacteriota</taxon>
        <taxon>Terriglobia</taxon>
        <taxon>Terriglobales</taxon>
        <taxon>Acidobacteriaceae</taxon>
        <taxon>Granulicella</taxon>
    </lineage>
</organism>
<dbReference type="KEGG" id="acm:AciX9_1843"/>